<proteinExistence type="predicted"/>
<comment type="caution">
    <text evidence="2">The sequence shown here is derived from an EMBL/GenBank/DDBJ whole genome shotgun (WGS) entry which is preliminary data.</text>
</comment>
<dbReference type="EMBL" id="MOOB01000118">
    <property type="protein sequence ID" value="OQE70394.1"/>
    <property type="molecule type" value="Genomic_DNA"/>
</dbReference>
<gene>
    <name evidence="2" type="ORF">PENNAL_c0118G06292</name>
</gene>
<name>A0A1V6X5I3_PENNA</name>
<feature type="region of interest" description="Disordered" evidence="1">
    <location>
        <begin position="70"/>
        <end position="138"/>
    </location>
</feature>
<keyword evidence="3" id="KW-1185">Reference proteome</keyword>
<dbReference type="AlphaFoldDB" id="A0A1V6X5I3"/>
<reference evidence="3" key="1">
    <citation type="journal article" date="2017" name="Nat. Microbiol.">
        <title>Global analysis of biosynthetic gene clusters reveals vast potential of secondary metabolite production in Penicillium species.</title>
        <authorList>
            <person name="Nielsen J.C."/>
            <person name="Grijseels S."/>
            <person name="Prigent S."/>
            <person name="Ji B."/>
            <person name="Dainat J."/>
            <person name="Nielsen K.F."/>
            <person name="Frisvad J.C."/>
            <person name="Workman M."/>
            <person name="Nielsen J."/>
        </authorList>
    </citation>
    <scope>NUCLEOTIDE SEQUENCE [LARGE SCALE GENOMIC DNA]</scope>
    <source>
        <strain evidence="3">IBT 13039</strain>
    </source>
</reference>
<dbReference type="Proteomes" id="UP000191691">
    <property type="component" value="Unassembled WGS sequence"/>
</dbReference>
<evidence type="ECO:0000256" key="1">
    <source>
        <dbReference type="SAM" id="MobiDB-lite"/>
    </source>
</evidence>
<evidence type="ECO:0000313" key="2">
    <source>
        <dbReference type="EMBL" id="OQE70394.1"/>
    </source>
</evidence>
<feature type="region of interest" description="Disordered" evidence="1">
    <location>
        <begin position="192"/>
        <end position="212"/>
    </location>
</feature>
<sequence length="212" mass="23963">MDLANPDRKLQFSEPALYKRLRDVSFDIRPQLGTVIIPAWLAIMGGIRRLSYNDQRQSFRSRLQRALSLSSSESEDIRSPSRSAVGDTTEDEASFQENDSFGNDRSGSLADDGQEYPSQNRSMSPRPENELELPRQDDLSGDCSMIAFQCVAESMQKSLDSQNSWMATIRSDLDDIRSRLAVVETAMEMVAKEGENDTTEDNATRRTLRLQR</sequence>
<feature type="compositionally biased region" description="Polar residues" evidence="1">
    <location>
        <begin position="95"/>
        <end position="106"/>
    </location>
</feature>
<dbReference type="OMA" id="NSWMATI"/>
<accession>A0A1V6X5I3</accession>
<evidence type="ECO:0000313" key="3">
    <source>
        <dbReference type="Proteomes" id="UP000191691"/>
    </source>
</evidence>
<organism evidence="2 3">
    <name type="scientific">Penicillium nalgiovense</name>
    <dbReference type="NCBI Taxonomy" id="60175"/>
    <lineage>
        <taxon>Eukaryota</taxon>
        <taxon>Fungi</taxon>
        <taxon>Dikarya</taxon>
        <taxon>Ascomycota</taxon>
        <taxon>Pezizomycotina</taxon>
        <taxon>Eurotiomycetes</taxon>
        <taxon>Eurotiomycetidae</taxon>
        <taxon>Eurotiales</taxon>
        <taxon>Aspergillaceae</taxon>
        <taxon>Penicillium</taxon>
    </lineage>
</organism>
<protein>
    <submittedName>
        <fullName evidence="2">Uncharacterized protein</fullName>
    </submittedName>
</protein>
<feature type="compositionally biased region" description="Basic and acidic residues" evidence="1">
    <location>
        <begin position="127"/>
        <end position="138"/>
    </location>
</feature>